<evidence type="ECO:0000256" key="13">
    <source>
        <dbReference type="ARBA" id="ARBA00036634"/>
    </source>
</evidence>
<dbReference type="Pfam" id="PF25508">
    <property type="entry name" value="TRPM2"/>
    <property type="match status" value="1"/>
</dbReference>
<keyword evidence="5" id="KW-0112">Calmodulin-binding</keyword>
<feature type="transmembrane region" description="Helical" evidence="19">
    <location>
        <begin position="1011"/>
        <end position="1031"/>
    </location>
</feature>
<evidence type="ECO:0000256" key="11">
    <source>
        <dbReference type="ARBA" id="ARBA00034634"/>
    </source>
</evidence>
<feature type="transmembrane region" description="Helical" evidence="19">
    <location>
        <begin position="972"/>
        <end position="990"/>
    </location>
</feature>
<evidence type="ECO:0000256" key="16">
    <source>
        <dbReference type="ARBA" id="ARBA00070989"/>
    </source>
</evidence>
<keyword evidence="7" id="KW-0406">Ion transport</keyword>
<feature type="region of interest" description="Disordered" evidence="18">
    <location>
        <begin position="1609"/>
        <end position="1628"/>
    </location>
</feature>
<dbReference type="Pfam" id="PF00520">
    <property type="entry name" value="Ion_trans"/>
    <property type="match status" value="1"/>
</dbReference>
<dbReference type="InterPro" id="IPR057366">
    <property type="entry name" value="TRPM-like"/>
</dbReference>
<feature type="transmembrane region" description="Helical" evidence="19">
    <location>
        <begin position="875"/>
        <end position="894"/>
    </location>
</feature>
<proteinExistence type="inferred from homology"/>
<evidence type="ECO:0000256" key="3">
    <source>
        <dbReference type="ARBA" id="ARBA00022475"/>
    </source>
</evidence>
<keyword evidence="4 19" id="KW-0812">Transmembrane</keyword>
<comment type="subunit">
    <text evidence="15">Homotetramer. Interacts with TRPM1; the interaction results in the formation of a heteromultimeric cation channel complex that are functionally different from the homomeric channels.</text>
</comment>
<feature type="domain" description="Ion transport" evidence="20">
    <location>
        <begin position="882"/>
        <end position="1123"/>
    </location>
</feature>
<feature type="domain" description="TRPM-like" evidence="23">
    <location>
        <begin position="473"/>
        <end position="752"/>
    </location>
</feature>
<dbReference type="GO" id="GO:0005262">
    <property type="term" value="F:calcium channel activity"/>
    <property type="evidence" value="ECO:0007669"/>
    <property type="project" value="UniProtKB-ARBA"/>
</dbReference>
<evidence type="ECO:0000256" key="8">
    <source>
        <dbReference type="ARBA" id="ARBA00023136"/>
    </source>
</evidence>
<dbReference type="Proteomes" id="UP001610411">
    <property type="component" value="Unassembled WGS sequence"/>
</dbReference>
<organism evidence="24 25">
    <name type="scientific">Daubentonia madagascariensis</name>
    <name type="common">Aye-aye</name>
    <name type="synonym">Sciurus madagascariensis</name>
    <dbReference type="NCBI Taxonomy" id="31869"/>
    <lineage>
        <taxon>Eukaryota</taxon>
        <taxon>Metazoa</taxon>
        <taxon>Chordata</taxon>
        <taxon>Craniata</taxon>
        <taxon>Vertebrata</taxon>
        <taxon>Euteleostomi</taxon>
        <taxon>Mammalia</taxon>
        <taxon>Eutheria</taxon>
        <taxon>Euarchontoglires</taxon>
        <taxon>Primates</taxon>
        <taxon>Strepsirrhini</taxon>
        <taxon>Chiromyiformes</taxon>
        <taxon>Daubentoniidae</taxon>
        <taxon>Daubentonia</taxon>
    </lineage>
</organism>
<evidence type="ECO:0000256" key="10">
    <source>
        <dbReference type="ARBA" id="ARBA00034269"/>
    </source>
</evidence>
<evidence type="ECO:0000256" key="7">
    <source>
        <dbReference type="ARBA" id="ARBA00023065"/>
    </source>
</evidence>
<comment type="catalytic activity">
    <reaction evidence="10">
        <text>Mg(2+)(in) = Mg(2+)(out)</text>
        <dbReference type="Rhea" id="RHEA:29827"/>
        <dbReference type="ChEBI" id="CHEBI:18420"/>
    </reaction>
</comment>
<dbReference type="Gene3D" id="1.20.5.1010">
    <property type="entry name" value="TRPM, tetramerisation domain"/>
    <property type="match status" value="1"/>
</dbReference>
<dbReference type="InterPro" id="IPR032415">
    <property type="entry name" value="TRPM_tetra"/>
</dbReference>
<dbReference type="FunFam" id="1.20.5.1010:FF:000001">
    <property type="entry name" value="Transient receptor potential cation channel subfamily M member 3"/>
    <property type="match status" value="1"/>
</dbReference>
<evidence type="ECO:0000259" key="21">
    <source>
        <dbReference type="Pfam" id="PF16519"/>
    </source>
</evidence>
<feature type="coiled-coil region" evidence="17">
    <location>
        <begin position="1220"/>
        <end position="1278"/>
    </location>
</feature>
<comment type="catalytic activity">
    <reaction evidence="12">
        <text>Mn(2+)(in) = Mn(2+)(out)</text>
        <dbReference type="Rhea" id="RHEA:28699"/>
        <dbReference type="ChEBI" id="CHEBI:29035"/>
    </reaction>
</comment>
<dbReference type="InterPro" id="IPR037162">
    <property type="entry name" value="TRPM_tetra_sf"/>
</dbReference>
<feature type="compositionally biased region" description="Polar residues" evidence="18">
    <location>
        <begin position="1610"/>
        <end position="1628"/>
    </location>
</feature>
<evidence type="ECO:0000256" key="19">
    <source>
        <dbReference type="SAM" id="Phobius"/>
    </source>
</evidence>
<keyword evidence="8 19" id="KW-0472">Membrane</keyword>
<dbReference type="InterPro" id="IPR050927">
    <property type="entry name" value="TRPM"/>
</dbReference>
<feature type="compositionally biased region" description="Basic and acidic residues" evidence="18">
    <location>
        <begin position="808"/>
        <end position="824"/>
    </location>
</feature>
<evidence type="ECO:0000256" key="4">
    <source>
        <dbReference type="ARBA" id="ARBA00022692"/>
    </source>
</evidence>
<comment type="subcellular location">
    <subcellularLocation>
        <location evidence="1">Cell membrane</location>
        <topology evidence="1">Multi-pass membrane protein</topology>
    </subcellularLocation>
</comment>
<evidence type="ECO:0000256" key="6">
    <source>
        <dbReference type="ARBA" id="ARBA00022989"/>
    </source>
</evidence>
<feature type="transmembrane region" description="Helical" evidence="19">
    <location>
        <begin position="942"/>
        <end position="960"/>
    </location>
</feature>
<dbReference type="GO" id="GO:0005886">
    <property type="term" value="C:plasma membrane"/>
    <property type="evidence" value="ECO:0007669"/>
    <property type="project" value="UniProtKB-SubCell"/>
</dbReference>
<evidence type="ECO:0000256" key="15">
    <source>
        <dbReference type="ARBA" id="ARBA00064991"/>
    </source>
</evidence>
<accession>A0ABD2ERQ8</accession>
<dbReference type="EMBL" id="JBFSEQ010000003">
    <property type="protein sequence ID" value="KAL2781369.1"/>
    <property type="molecule type" value="Genomic_DNA"/>
</dbReference>
<evidence type="ECO:0000256" key="17">
    <source>
        <dbReference type="SAM" id="Coils"/>
    </source>
</evidence>
<evidence type="ECO:0000256" key="2">
    <source>
        <dbReference type="ARBA" id="ARBA00022448"/>
    </source>
</evidence>
<gene>
    <name evidence="24" type="ORF">WCI35_010038</name>
</gene>
<feature type="region of interest" description="Disordered" evidence="18">
    <location>
        <begin position="1585"/>
        <end position="1604"/>
    </location>
</feature>
<dbReference type="Pfam" id="PF18139">
    <property type="entry name" value="LSDAT_euk"/>
    <property type="match status" value="1"/>
</dbReference>
<evidence type="ECO:0000256" key="14">
    <source>
        <dbReference type="ARBA" id="ARBA00060893"/>
    </source>
</evidence>
<keyword evidence="3" id="KW-1003">Cell membrane</keyword>
<evidence type="ECO:0000256" key="9">
    <source>
        <dbReference type="ARBA" id="ARBA00023303"/>
    </source>
</evidence>
<evidence type="ECO:0000313" key="25">
    <source>
        <dbReference type="Proteomes" id="UP001610411"/>
    </source>
</evidence>
<dbReference type="PANTHER" id="PTHR13800">
    <property type="entry name" value="TRANSIENT RECEPTOR POTENTIAL CATION CHANNEL, SUBFAMILY M, MEMBER 6"/>
    <property type="match status" value="1"/>
</dbReference>
<feature type="compositionally biased region" description="Polar residues" evidence="18">
    <location>
        <begin position="1665"/>
        <end position="1676"/>
    </location>
</feature>
<feature type="domain" description="TRPM SLOG" evidence="22">
    <location>
        <begin position="153"/>
        <end position="418"/>
    </location>
</feature>
<evidence type="ECO:0000256" key="18">
    <source>
        <dbReference type="SAM" id="MobiDB-lite"/>
    </source>
</evidence>
<dbReference type="InterPro" id="IPR005821">
    <property type="entry name" value="Ion_trans_dom"/>
</dbReference>
<keyword evidence="9" id="KW-0407">Ion channel</keyword>
<protein>
    <recommendedName>
        <fullName evidence="16">Transient receptor potential cation channel subfamily M member 3</fullName>
    </recommendedName>
</protein>
<evidence type="ECO:0000259" key="20">
    <source>
        <dbReference type="Pfam" id="PF00520"/>
    </source>
</evidence>
<evidence type="ECO:0000256" key="12">
    <source>
        <dbReference type="ARBA" id="ARBA00036173"/>
    </source>
</evidence>
<keyword evidence="25" id="KW-1185">Reference proteome</keyword>
<reference evidence="24 25" key="1">
    <citation type="journal article" date="2024" name="G3 (Bethesda)">
        <title>A hybrid genome assembly of the endangered aye-aye (Daubentonia madagascariensis).</title>
        <authorList>
            <person name="Versoza C.J."/>
            <person name="Pfeifer S.P."/>
        </authorList>
    </citation>
    <scope>NUCLEOTIDE SEQUENCE [LARGE SCALE GENOMIC DNA]</scope>
    <source>
        <strain evidence="24">6821</strain>
    </source>
</reference>
<keyword evidence="2" id="KW-0813">Transport</keyword>
<evidence type="ECO:0000313" key="24">
    <source>
        <dbReference type="EMBL" id="KAL2781369.1"/>
    </source>
</evidence>
<sequence>MPELWGTVYFLGIAQVCSFLFSRWNLEGVMNQTDAPRPLNWTIRKLCHAAFLPSVRLLKAQKSWIERAFCKRECVHIIPSTKDPHRCCCGRLIGQHVGLTPSISVLQNEKNESRLSRNDIQSEKWSISKHTQLSPTDAFGTIEFQGGGHSNKAMYVRVSFDTKPDLLLHLMTKEWQLELPKLLISVHGGLQNFELQPKLKQVFGKGLIKAAMTTGAWIFTGGVNTGVIRHVGDALKDHASKSRGKICTIGIAPWGIVENQEDLIGRDVVRPYQTMSNPMSKLTVLNSMHSHFILADNGTTGKYGAEVKLRRQLEKHISLQKINTRIGQGVPVVALIVEGGPNVISIVLEYLRDTPPVPVVVCDGSGRASDILAFGHKYSEEGGLINESLRDQLLVTIQKTFTYTRTQAQHLFIILMECMKKKELITVFRMGSEGHQDIDLAILTALLKGANASAPDQLSLALAWNRVDIARSQIFIYGQQWPVGSLEQAMLDALVLDRVDFVKLLIENGVSMHRFLTISRLEELYNTRHGPSNTLYHLVRDVKKREYPGFGWIYFKGNLPPDYRISLIDIGLVIEYLMGGAYRCNYTRKRFRTLYHNLFGPKRDDIPLRRGRKTTKKREEEVDIDLDDPEINHFPFPFHELMVWAVLMKRQKMALFFWQHGEEAMAKALVACKLCKAMAHEASENDMVDDISQELNHNSRDFGQLAVELLDQSYKQDEQLAMKLLTYELKNWSNATCLQLAVAAKHRDFIAHTCSQMLLTDMWMGRLRMRKNSGLKVILGILLPPSILSLEFKNKDDMPYMSQAQEIHLQEKEPEEPEKPTKEKDEEDMELTAMLGRNNGESSRKKDEEEVQSRHRLIPLGRKIYEFYNAPIVKFWFYTLAYIGYLMLFNYIVLVKMERWPSTQEWIVISYIFTLGIEKMREILMSEPGKLLQKVKVWLQEYWNVTDLIAILLFSVGMILRLQDQPFRSDGRVIYCVNIIYWYIRLLDIFGVNKYLGPYVMMIGKMMIDMMYFVIIMLVVLMSFGVARQAILFPNEEPSWKLAKNIFYMPYWMIYGEVFADQIDPPCGQNETREDGKIIQLPPCKTGAWIVPAIMACYLLVANILLVNLLIAVFNNTFFEVKSISNQVWKFQRYQLIMTFHERPVLPPPLIIFSHMTMIFQHLCCRWRKHEGDPDERDYGLKLFITDDELKKVHDFEEQCIEEYFREKDDRFNSSNDERIRVTSERVENMSMRLEEVNEREHSMKASLQTVDIRLAQLEDLIGRMATALERLTGLERAESNKIRSRTSSDCTDAAYIIRQSSFNSQEGNTFKLQESIDPAGEETMSPTSPTLMPRMRSHSFYSVNMKDKGGIEKLESIFKERSLSLHRATSSHSVAKESKAPAAPANTLAVVPDSRRPSSCIDIYVSAMDELHCDPLDNSMNILGLGEPSFSAPVPSTAPSSSAYVTLAPTDRPPSRNIDFEDITSMDTRSFSSDYTHLPECQNPWDSDPPTYHTIERSKSSRYLATTPFLLEEAPIVKSHSFMFSPSRSYYANFGVPMKTAEYTSITDCIDTRCVNAPQAIADRATFPGGLGDKVEDLSCCHPEREAELSHPSSDSEENEARGRRATIAISSQEGDNSDRTLSNNITVPKIERANSYSAEEPSAPYAHTRKSFSISDKLDRQRNTASLRNPFQRSKPSKPEGRGDSLSMRRLSRMLAFQSFESKHN</sequence>
<dbReference type="Pfam" id="PF16519">
    <property type="entry name" value="TRPM_tetra"/>
    <property type="match status" value="1"/>
</dbReference>
<feature type="region of interest" description="Disordered" evidence="18">
    <location>
        <begin position="808"/>
        <end position="828"/>
    </location>
</feature>
<comment type="caution">
    <text evidence="24">The sequence shown here is derived from an EMBL/GenBank/DDBJ whole genome shotgun (WGS) entry which is preliminary data.</text>
</comment>
<keyword evidence="6 19" id="KW-1133">Transmembrane helix</keyword>
<name>A0ABD2ERQ8_DAUMA</name>
<keyword evidence="24" id="KW-0675">Receptor</keyword>
<evidence type="ECO:0000256" key="1">
    <source>
        <dbReference type="ARBA" id="ARBA00004651"/>
    </source>
</evidence>
<evidence type="ECO:0000259" key="23">
    <source>
        <dbReference type="Pfam" id="PF25508"/>
    </source>
</evidence>
<feature type="domain" description="TRPM tetramerisation" evidence="21">
    <location>
        <begin position="1217"/>
        <end position="1272"/>
    </location>
</feature>
<feature type="region of interest" description="Disordered" evidence="18">
    <location>
        <begin position="1634"/>
        <end position="1692"/>
    </location>
</feature>
<keyword evidence="17" id="KW-0175">Coiled coil</keyword>
<feature type="transmembrane region" description="Helical" evidence="19">
    <location>
        <begin position="1089"/>
        <end position="1114"/>
    </location>
</feature>
<evidence type="ECO:0000259" key="22">
    <source>
        <dbReference type="Pfam" id="PF18139"/>
    </source>
</evidence>
<dbReference type="InterPro" id="IPR041491">
    <property type="entry name" value="TRPM_SLOG"/>
</dbReference>
<comment type="catalytic activity">
    <reaction evidence="13">
        <text>Ca(2+)(in) = Ca(2+)(out)</text>
        <dbReference type="Rhea" id="RHEA:29671"/>
        <dbReference type="ChEBI" id="CHEBI:29108"/>
    </reaction>
</comment>
<comment type="catalytic activity">
    <reaction evidence="11">
        <text>Zn(2+)(in) = Zn(2+)(out)</text>
        <dbReference type="Rhea" id="RHEA:29351"/>
        <dbReference type="ChEBI" id="CHEBI:29105"/>
    </reaction>
</comment>
<comment type="similarity">
    <text evidence="14">Belongs to the transient receptor (TC 1.A.4) family. LTrpC subfamily. TRPM3 sub-subfamily.</text>
</comment>
<dbReference type="PANTHER" id="PTHR13800:SF7">
    <property type="entry name" value="TRANSIENT RECEPTOR POTENTIAL CATION CHANNEL SUBFAMILY M MEMBER 3"/>
    <property type="match status" value="1"/>
</dbReference>
<dbReference type="GO" id="GO:0005516">
    <property type="term" value="F:calmodulin binding"/>
    <property type="evidence" value="ECO:0007669"/>
    <property type="project" value="UniProtKB-KW"/>
</dbReference>
<evidence type="ECO:0000256" key="5">
    <source>
        <dbReference type="ARBA" id="ARBA00022860"/>
    </source>
</evidence>